<keyword evidence="3" id="KW-0408">Iron</keyword>
<sequence>MSSGTALADLREFSYQGESYAFEPKSLKFRPTGRDNPRLAQHFEEVSTREPVLRPMPAGGISFITLNVAHDCNMACPYCFAKQGLYGGRDRKLMDSESARRSVDWLFEQAGQKPEVYLRFLGGEPLMNVPVIREAALYAEEKARQSGKRIYMSINTNGTLFNADIAKMLTDHRMTVSISMDGTRAAHNTFRVFRNGTGTYDAVVRNVGRFLAVDPDTMINATLTAENLDVDEYAELFRSLGVKMVRFAVVGTAVPEIAVAKEEKLARLLAAYDRLAVTYRDQLLSGDVWYLADFYKYFGNFRTLEKRHNRCGAGTAYVNVDVDGNVNLCHRFTTDGTQRIGKVTSKTVDVPLGIRTRDQLQATSASVPSGPEVSQLTGQPGIRALKLAGEEPKMRGASVPAHLHRQLDGTAFFEQIDSTAGVTSANVCAGCDIRHVCGGSCFHDGEILYGDLFGGPDGFKCEVDRHLAKISMWLLDSIFQHDPTLLDRLDDLHLRSQQHHAE</sequence>
<evidence type="ECO:0000256" key="3">
    <source>
        <dbReference type="ARBA" id="ARBA00023004"/>
    </source>
</evidence>
<evidence type="ECO:0000313" key="7">
    <source>
        <dbReference type="Proteomes" id="UP000317940"/>
    </source>
</evidence>
<keyword evidence="2" id="KW-0479">Metal-binding</keyword>
<dbReference type="GO" id="GO:0051536">
    <property type="term" value="F:iron-sulfur cluster binding"/>
    <property type="evidence" value="ECO:0007669"/>
    <property type="project" value="UniProtKB-KW"/>
</dbReference>
<dbReference type="Gene3D" id="3.20.20.70">
    <property type="entry name" value="Aldolase class I"/>
    <property type="match status" value="1"/>
</dbReference>
<dbReference type="Pfam" id="PF04055">
    <property type="entry name" value="Radical_SAM"/>
    <property type="match status" value="1"/>
</dbReference>
<evidence type="ECO:0000256" key="4">
    <source>
        <dbReference type="ARBA" id="ARBA00023014"/>
    </source>
</evidence>
<protein>
    <submittedName>
        <fullName evidence="6">Radical SAM protein with 4Fe4S-binding SPASM domain</fullName>
    </submittedName>
</protein>
<keyword evidence="7" id="KW-1185">Reference proteome</keyword>
<dbReference type="GO" id="GO:0046872">
    <property type="term" value="F:metal ion binding"/>
    <property type="evidence" value="ECO:0007669"/>
    <property type="project" value="UniProtKB-KW"/>
</dbReference>
<evidence type="ECO:0000313" key="6">
    <source>
        <dbReference type="EMBL" id="TWF82662.1"/>
    </source>
</evidence>
<evidence type="ECO:0000256" key="2">
    <source>
        <dbReference type="ARBA" id="ARBA00022723"/>
    </source>
</evidence>
<dbReference type="CDD" id="cd01335">
    <property type="entry name" value="Radical_SAM"/>
    <property type="match status" value="1"/>
</dbReference>
<organism evidence="6 7">
    <name type="scientific">Kitasatospora viridis</name>
    <dbReference type="NCBI Taxonomy" id="281105"/>
    <lineage>
        <taxon>Bacteria</taxon>
        <taxon>Bacillati</taxon>
        <taxon>Actinomycetota</taxon>
        <taxon>Actinomycetes</taxon>
        <taxon>Kitasatosporales</taxon>
        <taxon>Streptomycetaceae</taxon>
        <taxon>Kitasatospora</taxon>
    </lineage>
</organism>
<dbReference type="SFLD" id="SFLDG01386">
    <property type="entry name" value="main_SPASM_domain-containing"/>
    <property type="match status" value="1"/>
</dbReference>
<dbReference type="SUPFAM" id="SSF102114">
    <property type="entry name" value="Radical SAM enzymes"/>
    <property type="match status" value="1"/>
</dbReference>
<evidence type="ECO:0000259" key="5">
    <source>
        <dbReference type="PROSITE" id="PS51918"/>
    </source>
</evidence>
<dbReference type="PROSITE" id="PS51918">
    <property type="entry name" value="RADICAL_SAM"/>
    <property type="match status" value="1"/>
</dbReference>
<dbReference type="InterPro" id="IPR013785">
    <property type="entry name" value="Aldolase_TIM"/>
</dbReference>
<reference evidence="6 7" key="1">
    <citation type="submission" date="2019-06" db="EMBL/GenBank/DDBJ databases">
        <title>Sequencing the genomes of 1000 actinobacteria strains.</title>
        <authorList>
            <person name="Klenk H.-P."/>
        </authorList>
    </citation>
    <scope>NUCLEOTIDE SEQUENCE [LARGE SCALE GENOMIC DNA]</scope>
    <source>
        <strain evidence="6 7">DSM 44826</strain>
    </source>
</reference>
<dbReference type="PANTHER" id="PTHR43273:SF8">
    <property type="entry name" value="RADICAL SAM DOMAIN PROTEIN"/>
    <property type="match status" value="1"/>
</dbReference>
<accession>A0A561T6E4</accession>
<dbReference type="AlphaFoldDB" id="A0A561T6E4"/>
<dbReference type="OrthoDB" id="3860709at2"/>
<evidence type="ECO:0000256" key="1">
    <source>
        <dbReference type="ARBA" id="ARBA00022691"/>
    </source>
</evidence>
<dbReference type="InterPro" id="IPR023867">
    <property type="entry name" value="Sulphatase_maturase_rSAM"/>
</dbReference>
<proteinExistence type="predicted"/>
<dbReference type="InterPro" id="IPR058240">
    <property type="entry name" value="rSAM_sf"/>
</dbReference>
<dbReference type="GO" id="GO:0016491">
    <property type="term" value="F:oxidoreductase activity"/>
    <property type="evidence" value="ECO:0007669"/>
    <property type="project" value="InterPro"/>
</dbReference>
<name>A0A561T6E4_9ACTN</name>
<feature type="domain" description="Radical SAM core" evidence="5">
    <location>
        <begin position="58"/>
        <end position="287"/>
    </location>
</feature>
<comment type="caution">
    <text evidence="6">The sequence shown here is derived from an EMBL/GenBank/DDBJ whole genome shotgun (WGS) entry which is preliminary data.</text>
</comment>
<dbReference type="InterPro" id="IPR007197">
    <property type="entry name" value="rSAM"/>
</dbReference>
<dbReference type="SFLD" id="SFLDG01067">
    <property type="entry name" value="SPASM/twitch_domain_containing"/>
    <property type="match status" value="1"/>
</dbReference>
<dbReference type="SFLD" id="SFLDS00029">
    <property type="entry name" value="Radical_SAM"/>
    <property type="match status" value="1"/>
</dbReference>
<dbReference type="Proteomes" id="UP000317940">
    <property type="component" value="Unassembled WGS sequence"/>
</dbReference>
<keyword evidence="4" id="KW-0411">Iron-sulfur</keyword>
<keyword evidence="1" id="KW-0949">S-adenosyl-L-methionine</keyword>
<dbReference type="EMBL" id="VIWT01000004">
    <property type="protein sequence ID" value="TWF82662.1"/>
    <property type="molecule type" value="Genomic_DNA"/>
</dbReference>
<dbReference type="SFLD" id="SFLDG01384">
    <property type="entry name" value="thioether_bond_formation_requi"/>
    <property type="match status" value="1"/>
</dbReference>
<gene>
    <name evidence="6" type="ORF">FHX73_14144</name>
</gene>
<dbReference type="RefSeq" id="WP_145909950.1">
    <property type="nucleotide sequence ID" value="NZ_BAAAMZ010000017.1"/>
</dbReference>
<dbReference type="PANTHER" id="PTHR43273">
    <property type="entry name" value="ANAEROBIC SULFATASE-MATURATING ENZYME HOMOLOG ASLB-RELATED"/>
    <property type="match status" value="1"/>
</dbReference>